<proteinExistence type="predicted"/>
<organism evidence="2">
    <name type="scientific">Klebsiella phage vB_Kpn2-P2</name>
    <dbReference type="NCBI Taxonomy" id="3230849"/>
    <lineage>
        <taxon>Viruses</taxon>
    </lineage>
</organism>
<feature type="domain" description="DUF7352" evidence="1">
    <location>
        <begin position="4"/>
        <end position="100"/>
    </location>
</feature>
<evidence type="ECO:0000259" key="1">
    <source>
        <dbReference type="Pfam" id="PF24043"/>
    </source>
</evidence>
<dbReference type="Pfam" id="PF24043">
    <property type="entry name" value="DUF7352"/>
    <property type="match status" value="1"/>
</dbReference>
<dbReference type="EMBL" id="PP848851">
    <property type="protein sequence ID" value="XCG96892.1"/>
    <property type="molecule type" value="Genomic_DNA"/>
</dbReference>
<sequence length="108" mass="12008">MKRRVVLKAHVKPGAHSVIGHGNVKFLHVAMQHGTPTVWFEADEYTPLSTKDNADHQQGIGDTIGVLSVLTGEAFNKPENYVFLGSAVSDHFVVHVYVEKKYVGDHHY</sequence>
<protein>
    <recommendedName>
        <fullName evidence="1">DUF7352 domain-containing protein</fullName>
    </recommendedName>
</protein>
<accession>A0AAU8EGA5</accession>
<reference evidence="2" key="1">
    <citation type="submission" date="2024-05" db="EMBL/GenBank/DDBJ databases">
        <authorList>
            <person name="Ferriol-Gonzalez C."/>
            <person name="Concha-Eloko R."/>
            <person name="Bernabeu-Gimeno M."/>
            <person name="Fernandez-Cuenca F."/>
            <person name="Canada-Garcia J.E."/>
            <person name="Garcia-Cobos S."/>
            <person name="Sanjuan R."/>
            <person name="Domingo-Calap P."/>
        </authorList>
    </citation>
    <scope>NUCLEOTIDE SEQUENCE</scope>
</reference>
<evidence type="ECO:0000313" key="2">
    <source>
        <dbReference type="EMBL" id="XCG96892.1"/>
    </source>
</evidence>
<gene>
    <name evidence="2" type="ORF">vBKpn2P2_44</name>
</gene>
<dbReference type="InterPro" id="IPR055776">
    <property type="entry name" value="DUF7352"/>
</dbReference>
<name>A0AAU8EGA5_9VIRU</name>